<accession>A0AAV4DNX1</accession>
<feature type="compositionally biased region" description="Pro residues" evidence="1">
    <location>
        <begin position="74"/>
        <end position="87"/>
    </location>
</feature>
<feature type="region of interest" description="Disordered" evidence="1">
    <location>
        <begin position="1"/>
        <end position="21"/>
    </location>
</feature>
<feature type="region of interest" description="Disordered" evidence="1">
    <location>
        <begin position="66"/>
        <end position="98"/>
    </location>
</feature>
<gene>
    <name evidence="2" type="ORF">PoB_007239900</name>
</gene>
<evidence type="ECO:0000313" key="2">
    <source>
        <dbReference type="EMBL" id="GFO45894.1"/>
    </source>
</evidence>
<reference evidence="2 3" key="1">
    <citation type="journal article" date="2021" name="Elife">
        <title>Chloroplast acquisition without the gene transfer in kleptoplastic sea slugs, Plakobranchus ocellatus.</title>
        <authorList>
            <person name="Maeda T."/>
            <person name="Takahashi S."/>
            <person name="Yoshida T."/>
            <person name="Shimamura S."/>
            <person name="Takaki Y."/>
            <person name="Nagai Y."/>
            <person name="Toyoda A."/>
            <person name="Suzuki Y."/>
            <person name="Arimoto A."/>
            <person name="Ishii H."/>
            <person name="Satoh N."/>
            <person name="Nishiyama T."/>
            <person name="Hasebe M."/>
            <person name="Maruyama T."/>
            <person name="Minagawa J."/>
            <person name="Obokata J."/>
            <person name="Shigenobu S."/>
        </authorList>
    </citation>
    <scope>NUCLEOTIDE SEQUENCE [LARGE SCALE GENOMIC DNA]</scope>
</reference>
<comment type="caution">
    <text evidence="2">The sequence shown here is derived from an EMBL/GenBank/DDBJ whole genome shotgun (WGS) entry which is preliminary data.</text>
</comment>
<feature type="region of interest" description="Disordered" evidence="1">
    <location>
        <begin position="143"/>
        <end position="163"/>
    </location>
</feature>
<protein>
    <submittedName>
        <fullName evidence="2">Uncharacterized protein</fullName>
    </submittedName>
</protein>
<proteinExistence type="predicted"/>
<keyword evidence="3" id="KW-1185">Reference proteome</keyword>
<organism evidence="2 3">
    <name type="scientific">Plakobranchus ocellatus</name>
    <dbReference type="NCBI Taxonomy" id="259542"/>
    <lineage>
        <taxon>Eukaryota</taxon>
        <taxon>Metazoa</taxon>
        <taxon>Spiralia</taxon>
        <taxon>Lophotrochozoa</taxon>
        <taxon>Mollusca</taxon>
        <taxon>Gastropoda</taxon>
        <taxon>Heterobranchia</taxon>
        <taxon>Euthyneura</taxon>
        <taxon>Panpulmonata</taxon>
        <taxon>Sacoglossa</taxon>
        <taxon>Placobranchoidea</taxon>
        <taxon>Plakobranchidae</taxon>
        <taxon>Plakobranchus</taxon>
    </lineage>
</organism>
<evidence type="ECO:0000313" key="3">
    <source>
        <dbReference type="Proteomes" id="UP000735302"/>
    </source>
</evidence>
<sequence>MLRLQGQVDGLKKKLKKERKQRAVLEKSLGEVTTKLKDQQKTHELALHVVAKNMTRVHNFMKKNLKGQQRSAPVPAPRVAPPAPPRVVPAVSARESPAVPTSLAFNDLKRVASDVLAKVASVRAAPNVPNQNTAINLTKENLSTSGVFPDSASASQLTPKSLM</sequence>
<dbReference type="EMBL" id="BLXT01008083">
    <property type="protein sequence ID" value="GFO45894.1"/>
    <property type="molecule type" value="Genomic_DNA"/>
</dbReference>
<name>A0AAV4DNX1_9GAST</name>
<dbReference type="AlphaFoldDB" id="A0AAV4DNX1"/>
<dbReference type="Proteomes" id="UP000735302">
    <property type="component" value="Unassembled WGS sequence"/>
</dbReference>
<evidence type="ECO:0000256" key="1">
    <source>
        <dbReference type="SAM" id="MobiDB-lite"/>
    </source>
</evidence>